<dbReference type="HOGENOM" id="CLU_3254209_0_0_3"/>
<organism evidence="1 2">
    <name type="scientific">Moorena producens 3L</name>
    <dbReference type="NCBI Taxonomy" id="489825"/>
    <lineage>
        <taxon>Bacteria</taxon>
        <taxon>Bacillati</taxon>
        <taxon>Cyanobacteriota</taxon>
        <taxon>Cyanophyceae</taxon>
        <taxon>Coleofasciculales</taxon>
        <taxon>Coleofasciculaceae</taxon>
        <taxon>Moorena</taxon>
    </lineage>
</organism>
<protein>
    <submittedName>
        <fullName evidence="1">Uncharacterized protein</fullName>
    </submittedName>
</protein>
<dbReference type="Proteomes" id="UP000003959">
    <property type="component" value="Unassembled WGS sequence"/>
</dbReference>
<dbReference type="AlphaFoldDB" id="F4Y421"/>
<sequence length="42" mass="4774">MHKIWTKTKAPSWVLACCDSTYSNPQSFFPSAKYQFFAGEGL</sequence>
<dbReference type="EMBL" id="GL890975">
    <property type="protein sequence ID" value="EGJ28340.1"/>
    <property type="molecule type" value="Genomic_DNA"/>
</dbReference>
<gene>
    <name evidence="1" type="ORF">LYNGBM3L_74950</name>
</gene>
<evidence type="ECO:0000313" key="1">
    <source>
        <dbReference type="EMBL" id="EGJ28340.1"/>
    </source>
</evidence>
<proteinExistence type="predicted"/>
<accession>F4Y421</accession>
<evidence type="ECO:0000313" key="2">
    <source>
        <dbReference type="Proteomes" id="UP000003959"/>
    </source>
</evidence>
<reference evidence="2" key="1">
    <citation type="journal article" date="2011" name="Proc. Natl. Acad. Sci. U.S.A.">
        <title>Genomic insights into the physiology and ecology of the marine filamentous cyanobacterium Lyngbya majuscula.</title>
        <authorList>
            <person name="Jones A.C."/>
            <person name="Monroe E.A."/>
            <person name="Podell S."/>
            <person name="Hess W.R."/>
            <person name="Klages S."/>
            <person name="Esquenazi E."/>
            <person name="Niessen S."/>
            <person name="Hoover H."/>
            <person name="Rothmann M."/>
            <person name="Lasken R.S."/>
            <person name="Yates J.R.III."/>
            <person name="Reinhardt R."/>
            <person name="Kube M."/>
            <person name="Burkart M.D."/>
            <person name="Allen E.E."/>
            <person name="Dorrestein P.C."/>
            <person name="Gerwick W.H."/>
            <person name="Gerwick L."/>
        </authorList>
    </citation>
    <scope>NUCLEOTIDE SEQUENCE [LARGE SCALE GENOMIC DNA]</scope>
    <source>
        <strain evidence="2">3L</strain>
    </source>
</reference>
<name>F4Y421_9CYAN</name>
<keyword evidence="2" id="KW-1185">Reference proteome</keyword>